<dbReference type="PANTHER" id="PTHR35580:SF1">
    <property type="entry name" value="PHYTASE-LIKE DOMAIN-CONTAINING PROTEIN"/>
    <property type="match status" value="1"/>
</dbReference>
<dbReference type="InterPro" id="IPR057708">
    <property type="entry name" value="DUF7948"/>
</dbReference>
<gene>
    <name evidence="3" type="ORF">BI308_18535</name>
</gene>
<dbReference type="EMBL" id="MLAW01000038">
    <property type="protein sequence ID" value="OJJ24075.1"/>
    <property type="molecule type" value="Genomic_DNA"/>
</dbReference>
<dbReference type="Gene3D" id="2.150.10.10">
    <property type="entry name" value="Serralysin-like metalloprotease, C-terminal"/>
    <property type="match status" value="1"/>
</dbReference>
<comment type="caution">
    <text evidence="3">The sequence shown here is derived from an EMBL/GenBank/DDBJ whole genome shotgun (WGS) entry which is preliminary data.</text>
</comment>
<dbReference type="InterPro" id="IPR018511">
    <property type="entry name" value="Hemolysin-typ_Ca-bd_CS"/>
</dbReference>
<dbReference type="PRINTS" id="PR00313">
    <property type="entry name" value="CABNDNGRPT"/>
</dbReference>
<organism evidence="3 4">
    <name type="scientific">Roseofilum reptotaenium AO1-A</name>
    <dbReference type="NCBI Taxonomy" id="1925591"/>
    <lineage>
        <taxon>Bacteria</taxon>
        <taxon>Bacillati</taxon>
        <taxon>Cyanobacteriota</taxon>
        <taxon>Cyanophyceae</taxon>
        <taxon>Desertifilales</taxon>
        <taxon>Desertifilaceae</taxon>
        <taxon>Roseofilum</taxon>
    </lineage>
</organism>
<sequence>MGINSQLPSNIPQTAQDDVLLASQALNAPVSPEARAEFTSQRPLSFIQNDGQVDDSVSFHVRDGDVGEVFFTQEEIVVANGDDVIRANFVGSNPHAEIRGWEQLPGIANFFIGNDPSKWRTNIATFEGVWYEEVYAGVDVKYSGESGQVKRDIYVAPGVSVDTVVIEYENVNDIEIREDGSLALITDTGELTEKSPIAYQIIDGQQIDVDVAYKLLGNNQVGFEVGSYDSNHELVLDPILEYSNYLGGSSVVSLDVQPFNDFRLETRTTTQTIPGVPPNPPTTITNTQIATVTFQNGTFVANATNVTAPVPAEDAGYAITVDQFGAAYVTGETFSVNFPRKPSEDTLAPFTRPLPDPRPGNDVREAFISKINSDGSLVYSTYIGGADKDRANDIAVDQAGNAYIVGETESSDFPVQQGRTTTPFQAFAGGSQDAFVLKLNPTGTQIDYASYLGGSGFERGSSIVVDPNGAAYVTGQTTSTGLGTAGVFQQNTNATNGSDAFIAKVNATGNQLVYFTYVGGPGFEEGIGIDIDSTGNAYISGTTQSSGLATSGAYQTNLVGSSDVFVSKINADATQQVYFSYLGGGGGDVAGGIVVDDAGAAYLTGITPSPDFPTGRNLESGQIRNFAQPTFQSNYQGGQFDSFVTKFNGDGSSLDYSTFLGGSGNEGVAFLPLTASSIGIDQAGQAYVVGTTTSTENSANPFPLRNAEQPNFAGGRTDAFLTKLNRDGSGLIYSSFYGGDGDDYGYGIAVDSAGAAYTTGQTVSSNLNANRNPQLPPPGTFEVLTPGYQTGDPSPARSIDFFANNVPGSRTRIGTLNVANEPDAFVTKFSFEGVIVTEFGGSIDLVEGGVTDFIGLELATPPTAPVTILLTPDNESTIAPNTVTFTPQNWNRPQAVQVIAVNDGDVEGAHQSTISFQTFSGDPNYNNIFVPSVTANVTDNDTRVFVEENQQPDSTRGLLVSENGDTNTYTIRLAQQPAPNTTVEVVSSPDSQLTVGANGNALGNTPFTLTFSPSDPRNLWSNPQTVTVGAVDDLIQEGNHTGQLQLSVTSPDGQFNNTNAILVNDTPLTQQGNQRSTLTANILDNDQPDIFVTVPSGELTTSENGTGFNLSARLGSIPTSNVVVPITISDATEGRAVPASLTFTPQNATQLQTVQILGVPDAIIDGNQPYVVTVAPAQSSDPNYSGRQPTTNEFNVLNLDIDTFGVNVTPVTGLRTSEEATTATFDVVLSSSEAPRANVQIDFSTSDTGEGLISTDGQTFTENASLVFNAQNFNVRQTVTIRGVSDGVVDGNQAYTIISTPTTSTDERFNNVPVQNVAVINEDIDRIGLNFNPSSGSTTISEDGTSIQYTASLQSRPSANVVISVQPDVQSLVTPQVLTFTPNNFNQAQTVSITGFDDRIVEGNHSSTINFSVESTDADYGNLTLDPVTLTVLDNDTNRPGLTPSPTPAPSPSPGFPSFPNFPSFPTFPGFPTPSPAPTPQPAPSPAPSPSPGTGRATPGNDNIDMGALNIRSISALQGNDIVIGSPGNDFINGNQGNDSLLGSAGNDFLFGGQDNDTLRGSTGNDNLNGDFGNDYLEGGTGRDFLSGGAGNDVFVLLTSGAVTTVFQADRVRDFGNGFDRIGLTDGLNQGNIQLLQTGSDTAILFNGLYLGVVERTTPGQLNNRFIPVSL</sequence>
<dbReference type="PANTHER" id="PTHR35580">
    <property type="entry name" value="CELL SURFACE GLYCOPROTEIN (S-LAYER PROTEIN)-LIKE PROTEIN"/>
    <property type="match status" value="1"/>
</dbReference>
<dbReference type="InterPro" id="IPR010620">
    <property type="entry name" value="SBBP_repeat"/>
</dbReference>
<feature type="compositionally biased region" description="Pro residues" evidence="1">
    <location>
        <begin position="1469"/>
        <end position="1491"/>
    </location>
</feature>
<accession>A0A1L9QN32</accession>
<keyword evidence="4" id="KW-1185">Reference proteome</keyword>
<dbReference type="Proteomes" id="UP000183940">
    <property type="component" value="Unassembled WGS sequence"/>
</dbReference>
<reference evidence="3" key="1">
    <citation type="submission" date="2016-10" db="EMBL/GenBank/DDBJ databases">
        <title>CRISPR-Cas defence system in Roseofilum reptotaenium: evidence of a bacteriophage-cyanobacterium arms race in the coral black band disease.</title>
        <authorList>
            <person name="Buerger P."/>
            <person name="Wood-Charlson E.M."/>
            <person name="Weynberg K.D."/>
            <person name="Willis B."/>
            <person name="Van Oppen M.J."/>
        </authorList>
    </citation>
    <scope>NUCLEOTIDE SEQUENCE [LARGE SCALE GENOMIC DNA]</scope>
    <source>
        <strain evidence="3">AO1-A</strain>
    </source>
</reference>
<protein>
    <recommendedName>
        <fullName evidence="2">DUF7948 domain-containing protein</fullName>
    </recommendedName>
</protein>
<dbReference type="InterPro" id="IPR001343">
    <property type="entry name" value="Hemolysn_Ca-bd"/>
</dbReference>
<dbReference type="PROSITE" id="PS00330">
    <property type="entry name" value="HEMOLYSIN_CALCIUM"/>
    <property type="match status" value="2"/>
</dbReference>
<dbReference type="SUPFAM" id="SSF101898">
    <property type="entry name" value="NHL repeat"/>
    <property type="match status" value="1"/>
</dbReference>
<dbReference type="SUPFAM" id="SSF141072">
    <property type="entry name" value="CalX-like"/>
    <property type="match status" value="1"/>
</dbReference>
<dbReference type="STRING" id="1925591.BI308_18535"/>
<dbReference type="Pfam" id="PF00353">
    <property type="entry name" value="HemolysinCabind"/>
    <property type="match status" value="2"/>
</dbReference>
<dbReference type="SUPFAM" id="SSF51120">
    <property type="entry name" value="beta-Roll"/>
    <property type="match status" value="1"/>
</dbReference>
<dbReference type="Pfam" id="PF25778">
    <property type="entry name" value="DUF7948"/>
    <property type="match status" value="1"/>
</dbReference>
<dbReference type="InterPro" id="IPR052918">
    <property type="entry name" value="Motility_Chemotaxis_Reg"/>
</dbReference>
<feature type="compositionally biased region" description="Low complexity" evidence="1">
    <location>
        <begin position="1458"/>
        <end position="1468"/>
    </location>
</feature>
<dbReference type="GO" id="GO:0005509">
    <property type="term" value="F:calcium ion binding"/>
    <property type="evidence" value="ECO:0007669"/>
    <property type="project" value="InterPro"/>
</dbReference>
<feature type="compositionally biased region" description="Pro residues" evidence="1">
    <location>
        <begin position="1443"/>
        <end position="1457"/>
    </location>
</feature>
<evidence type="ECO:0000313" key="3">
    <source>
        <dbReference type="EMBL" id="OJJ24075.1"/>
    </source>
</evidence>
<proteinExistence type="predicted"/>
<dbReference type="InterPro" id="IPR011049">
    <property type="entry name" value="Serralysin-like_metalloprot_C"/>
</dbReference>
<evidence type="ECO:0000313" key="4">
    <source>
        <dbReference type="Proteomes" id="UP000183940"/>
    </source>
</evidence>
<evidence type="ECO:0000259" key="2">
    <source>
        <dbReference type="Pfam" id="PF25778"/>
    </source>
</evidence>
<name>A0A1L9QN32_9CYAN</name>
<dbReference type="Pfam" id="PF06739">
    <property type="entry name" value="SBBP"/>
    <property type="match status" value="1"/>
</dbReference>
<dbReference type="InterPro" id="IPR038081">
    <property type="entry name" value="CalX-like_sf"/>
</dbReference>
<feature type="domain" description="DUF7948" evidence="2">
    <location>
        <begin position="46"/>
        <end position="239"/>
    </location>
</feature>
<evidence type="ECO:0000256" key="1">
    <source>
        <dbReference type="SAM" id="MobiDB-lite"/>
    </source>
</evidence>
<feature type="region of interest" description="Disordered" evidence="1">
    <location>
        <begin position="1432"/>
        <end position="1506"/>
    </location>
</feature>